<evidence type="ECO:0000313" key="1">
    <source>
        <dbReference type="EMBL" id="MFA0567476.1"/>
    </source>
</evidence>
<sequence>MKRLILVMVFASALMGCMKSHDFDFLEEGKTTPKQLAEYLGEASTVIDMGGTISYVYNYNLHQKAFTFENGVFILLEKITEVDGEYVFETMELH</sequence>
<dbReference type="PROSITE" id="PS51257">
    <property type="entry name" value="PROKAR_LIPOPROTEIN"/>
    <property type="match status" value="1"/>
</dbReference>
<dbReference type="RefSeq" id="WP_273296447.1">
    <property type="nucleotide sequence ID" value="NZ_JBFRUW010000006.1"/>
</dbReference>
<accession>A0ABV4N8L0</accession>
<dbReference type="EMBL" id="JBFRUW010000006">
    <property type="protein sequence ID" value="MFA0567476.1"/>
    <property type="molecule type" value="Genomic_DNA"/>
</dbReference>
<reference evidence="1 2" key="1">
    <citation type="journal article" date="2024" name="ISME J.">
        <title>Tailless and filamentous prophages are predominant in marine Vibrio.</title>
        <authorList>
            <person name="Steensen K."/>
            <person name="Seneca J."/>
            <person name="Bartlau N."/>
            <person name="Yu X.A."/>
            <person name="Hussain F.A."/>
            <person name="Polz M.F."/>
        </authorList>
    </citation>
    <scope>NUCLEOTIDE SEQUENCE [LARGE SCALE GENOMIC DNA]</scope>
    <source>
        <strain evidence="1 2">10N.222.51.A1</strain>
    </source>
</reference>
<organism evidence="1 2">
    <name type="scientific">Vibrio gallaecicus</name>
    <dbReference type="NCBI Taxonomy" id="552386"/>
    <lineage>
        <taxon>Bacteria</taxon>
        <taxon>Pseudomonadati</taxon>
        <taxon>Pseudomonadota</taxon>
        <taxon>Gammaproteobacteria</taxon>
        <taxon>Vibrionales</taxon>
        <taxon>Vibrionaceae</taxon>
        <taxon>Vibrio</taxon>
    </lineage>
</organism>
<evidence type="ECO:0000313" key="2">
    <source>
        <dbReference type="Proteomes" id="UP001570417"/>
    </source>
</evidence>
<name>A0ABV4N8L0_9VIBR</name>
<dbReference type="Proteomes" id="UP001570417">
    <property type="component" value="Unassembled WGS sequence"/>
</dbReference>
<comment type="caution">
    <text evidence="1">The sequence shown here is derived from an EMBL/GenBank/DDBJ whole genome shotgun (WGS) entry which is preliminary data.</text>
</comment>
<gene>
    <name evidence="1" type="ORF">AB4566_04230</name>
</gene>
<proteinExistence type="predicted"/>
<protein>
    <recommendedName>
        <fullName evidence="3">DUF3862 domain-containing protein</fullName>
    </recommendedName>
</protein>
<evidence type="ECO:0008006" key="3">
    <source>
        <dbReference type="Google" id="ProtNLM"/>
    </source>
</evidence>
<keyword evidence="2" id="KW-1185">Reference proteome</keyword>